<dbReference type="EMBL" id="BAAARA010000007">
    <property type="protein sequence ID" value="GAA2346467.1"/>
    <property type="molecule type" value="Genomic_DNA"/>
</dbReference>
<keyword evidence="2" id="KW-0472">Membrane</keyword>
<feature type="compositionally biased region" description="Polar residues" evidence="1">
    <location>
        <begin position="40"/>
        <end position="58"/>
    </location>
</feature>
<keyword evidence="4" id="KW-1185">Reference proteome</keyword>
<evidence type="ECO:0000313" key="4">
    <source>
        <dbReference type="Proteomes" id="UP001501218"/>
    </source>
</evidence>
<reference evidence="4" key="1">
    <citation type="journal article" date="2019" name="Int. J. Syst. Evol. Microbiol.">
        <title>The Global Catalogue of Microorganisms (GCM) 10K type strain sequencing project: providing services to taxonomists for standard genome sequencing and annotation.</title>
        <authorList>
            <consortium name="The Broad Institute Genomics Platform"/>
            <consortium name="The Broad Institute Genome Sequencing Center for Infectious Disease"/>
            <person name="Wu L."/>
            <person name="Ma J."/>
        </authorList>
    </citation>
    <scope>NUCLEOTIDE SEQUENCE [LARGE SCALE GENOMIC DNA]</scope>
    <source>
        <strain evidence="4">JCM 16221</strain>
    </source>
</reference>
<comment type="caution">
    <text evidence="3">The sequence shown here is derived from an EMBL/GenBank/DDBJ whole genome shotgun (WGS) entry which is preliminary data.</text>
</comment>
<organism evidence="3 4">
    <name type="scientific">Saccharopolyspora halophila</name>
    <dbReference type="NCBI Taxonomy" id="405551"/>
    <lineage>
        <taxon>Bacteria</taxon>
        <taxon>Bacillati</taxon>
        <taxon>Actinomycetota</taxon>
        <taxon>Actinomycetes</taxon>
        <taxon>Pseudonocardiales</taxon>
        <taxon>Pseudonocardiaceae</taxon>
        <taxon>Saccharopolyspora</taxon>
    </lineage>
</organism>
<evidence type="ECO:0008006" key="5">
    <source>
        <dbReference type="Google" id="ProtNLM"/>
    </source>
</evidence>
<feature type="compositionally biased region" description="Basic and acidic residues" evidence="1">
    <location>
        <begin position="81"/>
        <end position="90"/>
    </location>
</feature>
<dbReference type="InterPro" id="IPR019099">
    <property type="entry name" value="Uncharacterised_PGPGW_TM"/>
</dbReference>
<proteinExistence type="predicted"/>
<gene>
    <name evidence="3" type="ORF">GCM10009854_24250</name>
</gene>
<dbReference type="Pfam" id="PF09656">
    <property type="entry name" value="PGPGW"/>
    <property type="match status" value="1"/>
</dbReference>
<keyword evidence="2" id="KW-0812">Transmembrane</keyword>
<feature type="transmembrane region" description="Helical" evidence="2">
    <location>
        <begin position="145"/>
        <end position="165"/>
    </location>
</feature>
<dbReference type="Proteomes" id="UP001501218">
    <property type="component" value="Unassembled WGS sequence"/>
</dbReference>
<dbReference type="NCBIfam" id="TIGR02611">
    <property type="entry name" value="TIGR02611 family protein"/>
    <property type="match status" value="1"/>
</dbReference>
<evidence type="ECO:0000256" key="2">
    <source>
        <dbReference type="SAM" id="Phobius"/>
    </source>
</evidence>
<name>A0ABP5T8G9_9PSEU</name>
<accession>A0ABP5T8G9</accession>
<protein>
    <recommendedName>
        <fullName evidence="5">TIGR02611 family protein</fullName>
    </recommendedName>
</protein>
<evidence type="ECO:0000313" key="3">
    <source>
        <dbReference type="EMBL" id="GAA2346467.1"/>
    </source>
</evidence>
<evidence type="ECO:0000256" key="1">
    <source>
        <dbReference type="SAM" id="MobiDB-lite"/>
    </source>
</evidence>
<sequence>MGRAPECPLDSQPLFTGLRETVRPSRVHGPRPKCVRDRILSSQQSSPRHQTGQVSPPVNNKAEPGSRHAGADPVNEDPQPDEGRQPNDAHRSKRRLHAVRVRLHDYRERVRRKPGMNMTYRVVLGAFGTIVLLAGIAMIPYPGPGWLVVFAGLGILATEFSWAHRVNMFAKRYYHRWTRWLGRQHLATKLAIMATTGMIVLVTLWLLGIFDTFGEWVGLRWSWLASPLFGP</sequence>
<feature type="transmembrane region" description="Helical" evidence="2">
    <location>
        <begin position="118"/>
        <end position="139"/>
    </location>
</feature>
<dbReference type="InterPro" id="IPR013434">
    <property type="entry name" value="CHP02611"/>
</dbReference>
<keyword evidence="2" id="KW-1133">Transmembrane helix</keyword>
<feature type="transmembrane region" description="Helical" evidence="2">
    <location>
        <begin position="186"/>
        <end position="210"/>
    </location>
</feature>
<feature type="region of interest" description="Disordered" evidence="1">
    <location>
        <begin position="1"/>
        <end position="96"/>
    </location>
</feature>